<dbReference type="CDD" id="cd00041">
    <property type="entry name" value="CUB"/>
    <property type="match status" value="1"/>
</dbReference>
<evidence type="ECO:0000313" key="8">
    <source>
        <dbReference type="Proteomes" id="UP000762676"/>
    </source>
</evidence>
<dbReference type="Gene3D" id="2.60.120.290">
    <property type="entry name" value="Spermadhesin, CUB domain"/>
    <property type="match status" value="1"/>
</dbReference>
<organism evidence="7 8">
    <name type="scientific">Elysia marginata</name>
    <dbReference type="NCBI Taxonomy" id="1093978"/>
    <lineage>
        <taxon>Eukaryota</taxon>
        <taxon>Metazoa</taxon>
        <taxon>Spiralia</taxon>
        <taxon>Lophotrochozoa</taxon>
        <taxon>Mollusca</taxon>
        <taxon>Gastropoda</taxon>
        <taxon>Heterobranchia</taxon>
        <taxon>Euthyneura</taxon>
        <taxon>Panpulmonata</taxon>
        <taxon>Sacoglossa</taxon>
        <taxon>Placobranchoidea</taxon>
        <taxon>Plakobranchidae</taxon>
        <taxon>Elysia</taxon>
    </lineage>
</organism>
<feature type="disulfide bond" evidence="3">
    <location>
        <begin position="291"/>
        <end position="303"/>
    </location>
</feature>
<evidence type="ECO:0000256" key="1">
    <source>
        <dbReference type="ARBA" id="ARBA00023157"/>
    </source>
</evidence>
<dbReference type="EMBL" id="BMAT01004516">
    <property type="protein sequence ID" value="GFR74987.1"/>
    <property type="molecule type" value="Genomic_DNA"/>
</dbReference>
<dbReference type="InterPro" id="IPR035914">
    <property type="entry name" value="Sperma_CUB_dom_sf"/>
</dbReference>
<evidence type="ECO:0000256" key="3">
    <source>
        <dbReference type="PROSITE-ProRule" id="PRU00124"/>
    </source>
</evidence>
<evidence type="ECO:0000256" key="5">
    <source>
        <dbReference type="SAM" id="Phobius"/>
    </source>
</evidence>
<feature type="disulfide bond" evidence="3">
    <location>
        <begin position="310"/>
        <end position="325"/>
    </location>
</feature>
<name>A0AAV4FNX8_9GAST</name>
<dbReference type="PANTHER" id="PTHR24652">
    <property type="entry name" value="LOW-DENSITY LIPOPROTEIN RECEPTOR CLASS A DOMAIN-CONTAINING PROTEIN 2"/>
    <property type="match status" value="1"/>
</dbReference>
<feature type="disulfide bond" evidence="3">
    <location>
        <begin position="298"/>
        <end position="316"/>
    </location>
</feature>
<dbReference type="Pfam" id="PF03184">
    <property type="entry name" value="DDE_1"/>
    <property type="match status" value="1"/>
</dbReference>
<gene>
    <name evidence="7" type="ORF">ElyMa_002177300</name>
</gene>
<dbReference type="Pfam" id="PF00431">
    <property type="entry name" value="CUB"/>
    <property type="match status" value="1"/>
</dbReference>
<evidence type="ECO:0000256" key="2">
    <source>
        <dbReference type="PROSITE-ProRule" id="PRU00059"/>
    </source>
</evidence>
<proteinExistence type="predicted"/>
<feature type="domain" description="CUB" evidence="6">
    <location>
        <begin position="38"/>
        <end position="155"/>
    </location>
</feature>
<dbReference type="PROSITE" id="PS50068">
    <property type="entry name" value="LDLRA_2"/>
    <property type="match status" value="1"/>
</dbReference>
<dbReference type="Gene3D" id="4.10.400.10">
    <property type="entry name" value="Low-density Lipoprotein Receptor"/>
    <property type="match status" value="1"/>
</dbReference>
<comment type="caution">
    <text evidence="7">The sequence shown here is derived from an EMBL/GenBank/DDBJ whole genome shotgun (WGS) entry which is preliminary data.</text>
</comment>
<dbReference type="InterPro" id="IPR004875">
    <property type="entry name" value="DDE_SF_endonuclease_dom"/>
</dbReference>
<dbReference type="InterPro" id="IPR023415">
    <property type="entry name" value="LDLR_class-A_CS"/>
</dbReference>
<sequence length="437" mass="48154">MSHRVQLAWLLYRSTVFFVILRFSSVNGLTLEFMESLCGTAHTFDTSFQMDSGTGITYKNQLDCSLTVTAPAGHFVLALITRFELEAAVTGSCTDYLDIHNGSDTSAPKLNPTELCGWGTNIPSNLTSSGQSMTLRLVTDSTGVYHGFNIIFTAVYNDKKTKDRLTVLVIANMSATEKLYVIGKTAKPCCFNNVKHLPVNFDVNKKDWMTSNLFVQWLKKLDKKFLLQGKAVAMVVDNCPAHRDVSDLKAVKLVFLPPNTSNVLQGIINAFKRHYMKAVDCAALSCAHAPCTGTDFTCANQLCVDSSLRCDNYNQCGDNTDEDNCDSYGSSSGINVVMVAVIVAVVVVIIAVVAGVVIYKIRDRSRWKQFVNSHIDYDDDDGIVETPPSYPITYMYYKGVRGHPELFTAPSQEVKVADGSSSPSTEKQTTYKSTMKV</sequence>
<keyword evidence="5" id="KW-0472">Membrane</keyword>
<feature type="transmembrane region" description="Helical" evidence="5">
    <location>
        <begin position="336"/>
        <end position="359"/>
    </location>
</feature>
<reference evidence="7 8" key="1">
    <citation type="journal article" date="2021" name="Elife">
        <title>Chloroplast acquisition without the gene transfer in kleptoplastic sea slugs, Plakobranchus ocellatus.</title>
        <authorList>
            <person name="Maeda T."/>
            <person name="Takahashi S."/>
            <person name="Yoshida T."/>
            <person name="Shimamura S."/>
            <person name="Takaki Y."/>
            <person name="Nagai Y."/>
            <person name="Toyoda A."/>
            <person name="Suzuki Y."/>
            <person name="Arimoto A."/>
            <person name="Ishii H."/>
            <person name="Satoh N."/>
            <person name="Nishiyama T."/>
            <person name="Hasebe M."/>
            <person name="Maruyama T."/>
            <person name="Minagawa J."/>
            <person name="Obokata J."/>
            <person name="Shigenobu S."/>
        </authorList>
    </citation>
    <scope>NUCLEOTIDE SEQUENCE [LARGE SCALE GENOMIC DNA]</scope>
</reference>
<dbReference type="GO" id="GO:0003676">
    <property type="term" value="F:nucleic acid binding"/>
    <property type="evidence" value="ECO:0007669"/>
    <property type="project" value="InterPro"/>
</dbReference>
<dbReference type="Proteomes" id="UP000762676">
    <property type="component" value="Unassembled WGS sequence"/>
</dbReference>
<evidence type="ECO:0000259" key="6">
    <source>
        <dbReference type="PROSITE" id="PS01180"/>
    </source>
</evidence>
<evidence type="ECO:0000256" key="4">
    <source>
        <dbReference type="SAM" id="MobiDB-lite"/>
    </source>
</evidence>
<dbReference type="SUPFAM" id="SSF49854">
    <property type="entry name" value="Spermadhesin, CUB domain"/>
    <property type="match status" value="1"/>
</dbReference>
<evidence type="ECO:0000313" key="7">
    <source>
        <dbReference type="EMBL" id="GFR74987.1"/>
    </source>
</evidence>
<feature type="compositionally biased region" description="Polar residues" evidence="4">
    <location>
        <begin position="419"/>
        <end position="437"/>
    </location>
</feature>
<dbReference type="CDD" id="cd00112">
    <property type="entry name" value="LDLa"/>
    <property type="match status" value="1"/>
</dbReference>
<dbReference type="SMART" id="SM00192">
    <property type="entry name" value="LDLa"/>
    <property type="match status" value="1"/>
</dbReference>
<protein>
    <submittedName>
        <fullName evidence="7">Tigger transposable element-derived protein 6</fullName>
    </submittedName>
</protein>
<dbReference type="PROSITE" id="PS01209">
    <property type="entry name" value="LDLRA_1"/>
    <property type="match status" value="1"/>
</dbReference>
<dbReference type="InterPro" id="IPR036055">
    <property type="entry name" value="LDL_receptor-like_sf"/>
</dbReference>
<dbReference type="PROSITE" id="PS01180">
    <property type="entry name" value="CUB"/>
    <property type="match status" value="1"/>
</dbReference>
<dbReference type="SUPFAM" id="SSF57424">
    <property type="entry name" value="LDL receptor-like module"/>
    <property type="match status" value="1"/>
</dbReference>
<keyword evidence="1 3" id="KW-1015">Disulfide bond</keyword>
<dbReference type="SMART" id="SM00042">
    <property type="entry name" value="CUB"/>
    <property type="match status" value="1"/>
</dbReference>
<dbReference type="Pfam" id="PF00057">
    <property type="entry name" value="Ldl_recept_a"/>
    <property type="match status" value="1"/>
</dbReference>
<keyword evidence="8" id="KW-1185">Reference proteome</keyword>
<feature type="region of interest" description="Disordered" evidence="4">
    <location>
        <begin position="413"/>
        <end position="437"/>
    </location>
</feature>
<keyword evidence="5" id="KW-0812">Transmembrane</keyword>
<accession>A0AAV4FNX8</accession>
<dbReference type="InterPro" id="IPR000859">
    <property type="entry name" value="CUB_dom"/>
</dbReference>
<comment type="caution">
    <text evidence="2">Lacks conserved residue(s) required for the propagation of feature annotation.</text>
</comment>
<dbReference type="InterPro" id="IPR002172">
    <property type="entry name" value="LDrepeatLR_classA_rpt"/>
</dbReference>
<dbReference type="InterPro" id="IPR042333">
    <property type="entry name" value="LRAD2/Mig-13-like"/>
</dbReference>
<keyword evidence="5" id="KW-1133">Transmembrane helix</keyword>
<dbReference type="AlphaFoldDB" id="A0AAV4FNX8"/>